<feature type="compositionally biased region" description="Basic and acidic residues" evidence="1">
    <location>
        <begin position="103"/>
        <end position="115"/>
    </location>
</feature>
<organism evidence="3 4">
    <name type="scientific">Thermostaphylospora chromogena</name>
    <dbReference type="NCBI Taxonomy" id="35622"/>
    <lineage>
        <taxon>Bacteria</taxon>
        <taxon>Bacillati</taxon>
        <taxon>Actinomycetota</taxon>
        <taxon>Actinomycetes</taxon>
        <taxon>Streptosporangiales</taxon>
        <taxon>Thermomonosporaceae</taxon>
        <taxon>Thermostaphylospora</taxon>
    </lineage>
</organism>
<proteinExistence type="predicted"/>
<evidence type="ECO:0000313" key="3">
    <source>
        <dbReference type="EMBL" id="SDQ57507.1"/>
    </source>
</evidence>
<dbReference type="STRING" id="35622.SAMN04489764_1221"/>
<name>A0A1H1BZX1_9ACTN</name>
<feature type="transmembrane region" description="Helical" evidence="2">
    <location>
        <begin position="147"/>
        <end position="167"/>
    </location>
</feature>
<feature type="region of interest" description="Disordered" evidence="1">
    <location>
        <begin position="183"/>
        <end position="217"/>
    </location>
</feature>
<keyword evidence="2" id="KW-0472">Membrane</keyword>
<gene>
    <name evidence="3" type="ORF">SAMN04489764_1221</name>
</gene>
<dbReference type="CDD" id="cd00093">
    <property type="entry name" value="HTH_XRE"/>
    <property type="match status" value="1"/>
</dbReference>
<dbReference type="Pfam" id="PF13560">
    <property type="entry name" value="HTH_31"/>
    <property type="match status" value="1"/>
</dbReference>
<dbReference type="RefSeq" id="WP_093258154.1">
    <property type="nucleotide sequence ID" value="NZ_FNKK01000002.1"/>
</dbReference>
<dbReference type="OrthoDB" id="3531873at2"/>
<evidence type="ECO:0000313" key="4">
    <source>
        <dbReference type="Proteomes" id="UP000217103"/>
    </source>
</evidence>
<accession>A0A1H1BZX1</accession>
<sequence length="330" mass="36285">MARSGRKDRPIDRAQGPVAEFVDDLRRLRGALSLEEIGRRMGYHSSTLSRRLNPRELPPREFIASYVAACDADPEPWLERHRRIEQSLTAGPRETGGEPVAGEARDTPDSERRDGVGSAAHGLPDAGAGDGAEPKTRGTVRRRRKRIAVTVVGAFAVLAAIAFILLLRTPGGYLSMLGQIPAKPSAPEPVDSPPEPVDSPPEPVASPTGSPSVSNPEFGFPMRIDRMKIRIFSRRWTQTLEGDIELWWRNICPQGTTGYWVALRPGGEVVRFACNSWQYYKWTGVPPGTHHLEFWKDDNGQVIYGSGTLRSSVPVVAHARSASPPTPHEH</sequence>
<dbReference type="AlphaFoldDB" id="A0A1H1BZX1"/>
<feature type="compositionally biased region" description="Pro residues" evidence="1">
    <location>
        <begin position="184"/>
        <end position="204"/>
    </location>
</feature>
<protein>
    <submittedName>
        <fullName evidence="3">Helix-turn-helix domain-containing protein</fullName>
    </submittedName>
</protein>
<evidence type="ECO:0000256" key="1">
    <source>
        <dbReference type="SAM" id="MobiDB-lite"/>
    </source>
</evidence>
<reference evidence="3 4" key="1">
    <citation type="submission" date="2016-10" db="EMBL/GenBank/DDBJ databases">
        <authorList>
            <person name="de Groot N.N."/>
        </authorList>
    </citation>
    <scope>NUCLEOTIDE SEQUENCE [LARGE SCALE GENOMIC DNA]</scope>
    <source>
        <strain evidence="3 4">DSM 43794</strain>
    </source>
</reference>
<dbReference type="Proteomes" id="UP000217103">
    <property type="component" value="Unassembled WGS sequence"/>
</dbReference>
<feature type="region of interest" description="Disordered" evidence="1">
    <location>
        <begin position="87"/>
        <end position="142"/>
    </location>
</feature>
<evidence type="ECO:0000256" key="2">
    <source>
        <dbReference type="SAM" id="Phobius"/>
    </source>
</evidence>
<dbReference type="EMBL" id="FNKK01000002">
    <property type="protein sequence ID" value="SDQ57507.1"/>
    <property type="molecule type" value="Genomic_DNA"/>
</dbReference>
<keyword evidence="2" id="KW-0812">Transmembrane</keyword>
<keyword evidence="4" id="KW-1185">Reference proteome</keyword>
<keyword evidence="2" id="KW-1133">Transmembrane helix</keyword>
<dbReference type="InterPro" id="IPR001387">
    <property type="entry name" value="Cro/C1-type_HTH"/>
</dbReference>